<dbReference type="EMBL" id="CAJPIZ010015646">
    <property type="protein sequence ID" value="CAG2115362.1"/>
    <property type="molecule type" value="Genomic_DNA"/>
</dbReference>
<dbReference type="InterPro" id="IPR013968">
    <property type="entry name" value="PKS_KR"/>
</dbReference>
<dbReference type="CDD" id="cd05195">
    <property type="entry name" value="enoyl_red"/>
    <property type="match status" value="1"/>
</dbReference>
<dbReference type="SMART" id="SM00829">
    <property type="entry name" value="PKS_ER"/>
    <property type="match status" value="1"/>
</dbReference>
<protein>
    <recommendedName>
        <fullName evidence="2">Enoyl reductase (ER) domain-containing protein</fullName>
    </recommendedName>
</protein>
<dbReference type="PANTHER" id="PTHR45681:SF6">
    <property type="entry name" value="POLYKETIDE SYNTHASE 37"/>
    <property type="match status" value="1"/>
</dbReference>
<feature type="non-terminal residue" evidence="3">
    <location>
        <position position="1"/>
    </location>
</feature>
<organism evidence="3">
    <name type="scientific">Medioppia subpectinata</name>
    <dbReference type="NCBI Taxonomy" id="1979941"/>
    <lineage>
        <taxon>Eukaryota</taxon>
        <taxon>Metazoa</taxon>
        <taxon>Ecdysozoa</taxon>
        <taxon>Arthropoda</taxon>
        <taxon>Chelicerata</taxon>
        <taxon>Arachnida</taxon>
        <taxon>Acari</taxon>
        <taxon>Acariformes</taxon>
        <taxon>Sarcoptiformes</taxon>
        <taxon>Oribatida</taxon>
        <taxon>Brachypylina</taxon>
        <taxon>Oppioidea</taxon>
        <taxon>Oppiidae</taxon>
        <taxon>Medioppia</taxon>
    </lineage>
</organism>
<feature type="domain" description="Enoyl reductase (ER)" evidence="2">
    <location>
        <begin position="1"/>
        <end position="173"/>
    </location>
</feature>
<dbReference type="AlphaFoldDB" id="A0A7R9Q7A7"/>
<evidence type="ECO:0000256" key="1">
    <source>
        <dbReference type="ARBA" id="ARBA00022679"/>
    </source>
</evidence>
<dbReference type="InterPro" id="IPR020843">
    <property type="entry name" value="ER"/>
</dbReference>
<accession>A0A7R9Q7A7</accession>
<dbReference type="Proteomes" id="UP000759131">
    <property type="component" value="Unassembled WGS sequence"/>
</dbReference>
<dbReference type="PANTHER" id="PTHR45681">
    <property type="entry name" value="POLYKETIDE SYNTHASE 44-RELATED"/>
    <property type="match status" value="1"/>
</dbReference>
<dbReference type="SUPFAM" id="SSF51735">
    <property type="entry name" value="NAD(P)-binding Rossmann-fold domains"/>
    <property type="match status" value="2"/>
</dbReference>
<dbReference type="InterPro" id="IPR050444">
    <property type="entry name" value="Polyketide_Synthase"/>
</dbReference>
<reference evidence="3" key="1">
    <citation type="submission" date="2020-11" db="EMBL/GenBank/DDBJ databases">
        <authorList>
            <person name="Tran Van P."/>
        </authorList>
    </citation>
    <scope>NUCLEOTIDE SEQUENCE</scope>
</reference>
<dbReference type="InterPro" id="IPR036291">
    <property type="entry name" value="NAD(P)-bd_dom_sf"/>
</dbReference>
<feature type="non-terminal residue" evidence="3">
    <location>
        <position position="705"/>
    </location>
</feature>
<dbReference type="Pfam" id="PF08659">
    <property type="entry name" value="KR"/>
    <property type="match status" value="1"/>
</dbReference>
<keyword evidence="4" id="KW-1185">Reference proteome</keyword>
<dbReference type="EMBL" id="OC870221">
    <property type="protein sequence ID" value="CAD7634932.1"/>
    <property type="molecule type" value="Genomic_DNA"/>
</dbReference>
<keyword evidence="1" id="KW-0808">Transferase</keyword>
<sequence length="705" mass="80789">ESILIHSAAGDVGQAAINVCKHYECDIYATVGTEEKKKFLMNEYNIPENKIFNSRDILFKIQIMDATDGDKLRAGFDCLAISGRFVEIGKYDMIQNKQLGMYGFFGDIEFIGVAVDVVMVNDHDYLQEFYGWLHKNSMNGCVKPLDYKCFVAKDVEKALQYMTTGKHIGKIVIKMRNEEMERKSVMKIKSVPNRLVTVKTYFNPNKVYIITGGLGGFGLELIPWMQYFGARKFVVTSRSGLQTKYQKYAYNRLNNMSKEYKFFEIQWIVSIANGLTIEGTKQLLHEARELGPIGGFCSSIDTKHKIFANLDQLSRQLDYSLDYFVLVVKETPGNRTMRSGTPCVSEYVKRDVGMVCTDSPYNSDPSVMWEYLKALKVEANEELSKNRGKSIVNLLWRSLGVDSNNTPNDLTLGEIGIESLMLKDYDAGNMVDIKKHIDHIKKATDCFVKNKFLIPSETYVRLNHVCYGVPVYFMPPLLVSFGDMEELANKINRPVIGINWTRELNEMTTFKDINQYYVNIMKTLEPSGRYDIVGYFDNSIACVKLVLNGVVGKAIIVDVIDSKHSEFLSDTTIMNFILDYIAKDLPESYHGKLIRELKKESDVKAKVRYIVNEMIEFAGKGLVATDMDEILHKMFDRIRMFSTYLSSKKKVYDNRLKLRVGKKWSEISGKVVIIKPFVFESVKDAEEFAEMSREKYFLPNRNFVI</sequence>
<dbReference type="InterPro" id="IPR029058">
    <property type="entry name" value="AB_hydrolase_fold"/>
</dbReference>
<proteinExistence type="predicted"/>
<name>A0A7R9Q7A7_9ACAR</name>
<dbReference type="GO" id="GO:0016740">
    <property type="term" value="F:transferase activity"/>
    <property type="evidence" value="ECO:0007669"/>
    <property type="project" value="UniProtKB-KW"/>
</dbReference>
<dbReference type="Gene3D" id="3.40.50.1820">
    <property type="entry name" value="alpha/beta hydrolase"/>
    <property type="match status" value="1"/>
</dbReference>
<evidence type="ECO:0000313" key="4">
    <source>
        <dbReference type="Proteomes" id="UP000759131"/>
    </source>
</evidence>
<dbReference type="Gene3D" id="3.40.50.720">
    <property type="entry name" value="NAD(P)-binding Rossmann-like Domain"/>
    <property type="match status" value="1"/>
</dbReference>
<evidence type="ECO:0000313" key="3">
    <source>
        <dbReference type="EMBL" id="CAD7634932.1"/>
    </source>
</evidence>
<evidence type="ECO:0000259" key="2">
    <source>
        <dbReference type="SMART" id="SM00829"/>
    </source>
</evidence>
<dbReference type="GO" id="GO:0016491">
    <property type="term" value="F:oxidoreductase activity"/>
    <property type="evidence" value="ECO:0007669"/>
    <property type="project" value="InterPro"/>
</dbReference>
<dbReference type="OrthoDB" id="329835at2759"/>
<dbReference type="Gene3D" id="3.90.180.10">
    <property type="entry name" value="Medium-chain alcohol dehydrogenases, catalytic domain"/>
    <property type="match status" value="1"/>
</dbReference>
<gene>
    <name evidence="3" type="ORF">OSB1V03_LOCUS15324</name>
</gene>